<keyword evidence="3" id="KW-1185">Reference proteome</keyword>
<feature type="compositionally biased region" description="Polar residues" evidence="1">
    <location>
        <begin position="1"/>
        <end position="13"/>
    </location>
</feature>
<protein>
    <submittedName>
        <fullName evidence="2">Uncharacterized protein</fullName>
    </submittedName>
</protein>
<dbReference type="RefSeq" id="WP_171592137.1">
    <property type="nucleotide sequence ID" value="NZ_CP053538.1"/>
</dbReference>
<feature type="region of interest" description="Disordered" evidence="1">
    <location>
        <begin position="170"/>
        <end position="197"/>
    </location>
</feature>
<name>A0A6M6BJJ9_9BACT</name>
<sequence length="269" mass="28728">MRSHPTTSQPQQSDTEEARSWRRASAGLGHLRKCAGKALGGVVVLLAGLVACSDDKPVGNERAASNGPTETIAAEETAPSSEASTATEPRKYKVMAGTTYFFASPTPASKPTGNYLLRGDVLYGDEVRNGFVRTQFKLPNGATATGWLKQQELGLLASRAAAPASTVQVSTNTPAAPTPNVEPAPAATPAPRTGTVPHTAATPQAVVQVARSYFYNSPDLRQPRKAHCVQGDKVWLGDVQGEAVYVTFTNWEKVTTRGWMRRDALRPVR</sequence>
<gene>
    <name evidence="2" type="ORF">HMJ29_14315</name>
</gene>
<dbReference type="KEGG" id="hts:HMJ29_14315"/>
<feature type="region of interest" description="Disordered" evidence="1">
    <location>
        <begin position="1"/>
        <end position="21"/>
    </location>
</feature>
<evidence type="ECO:0000313" key="3">
    <source>
        <dbReference type="Proteomes" id="UP000501623"/>
    </source>
</evidence>
<reference evidence="2 3" key="1">
    <citation type="submission" date="2020-05" db="EMBL/GenBank/DDBJ databases">
        <title>Complete genome sequence of Hymenobacter sp. TS19 in Coasted Sand Dune.</title>
        <authorList>
            <person name="Lee J.-H."/>
            <person name="Jung J.-H."/>
            <person name="Jeong S."/>
            <person name="Zhao L."/>
            <person name="Kim M.-K."/>
            <person name="Seo H.-S."/>
            <person name="Lim S."/>
        </authorList>
    </citation>
    <scope>NUCLEOTIDE SEQUENCE [LARGE SCALE GENOMIC DNA]</scope>
    <source>
        <strain evidence="2 3">TS19</strain>
    </source>
</reference>
<feature type="region of interest" description="Disordered" evidence="1">
    <location>
        <begin position="56"/>
        <end position="88"/>
    </location>
</feature>
<dbReference type="Proteomes" id="UP000501623">
    <property type="component" value="Chromosome"/>
</dbReference>
<dbReference type="AlphaFoldDB" id="A0A6M6BJJ9"/>
<feature type="compositionally biased region" description="Low complexity" evidence="1">
    <location>
        <begin position="68"/>
        <end position="87"/>
    </location>
</feature>
<evidence type="ECO:0000256" key="1">
    <source>
        <dbReference type="SAM" id="MobiDB-lite"/>
    </source>
</evidence>
<evidence type="ECO:0000313" key="2">
    <source>
        <dbReference type="EMBL" id="QJX48048.1"/>
    </source>
</evidence>
<accession>A0A6M6BJJ9</accession>
<dbReference type="EMBL" id="CP053538">
    <property type="protein sequence ID" value="QJX48048.1"/>
    <property type="molecule type" value="Genomic_DNA"/>
</dbReference>
<feature type="compositionally biased region" description="Pro residues" evidence="1">
    <location>
        <begin position="176"/>
        <end position="188"/>
    </location>
</feature>
<proteinExistence type="predicted"/>
<organism evidence="2 3">
    <name type="scientific">Hymenobacter taeanensis</name>
    <dbReference type="NCBI Taxonomy" id="2735321"/>
    <lineage>
        <taxon>Bacteria</taxon>
        <taxon>Pseudomonadati</taxon>
        <taxon>Bacteroidota</taxon>
        <taxon>Cytophagia</taxon>
        <taxon>Cytophagales</taxon>
        <taxon>Hymenobacteraceae</taxon>
        <taxon>Hymenobacter</taxon>
    </lineage>
</organism>